<accession>A0A9W9WCA2</accession>
<keyword evidence="2" id="KW-1185">Reference proteome</keyword>
<reference evidence="1" key="2">
    <citation type="journal article" date="2023" name="IMA Fungus">
        <title>Comparative genomic study of the Penicillium genus elucidates a diverse pangenome and 15 lateral gene transfer events.</title>
        <authorList>
            <person name="Petersen C."/>
            <person name="Sorensen T."/>
            <person name="Nielsen M.R."/>
            <person name="Sondergaard T.E."/>
            <person name="Sorensen J.L."/>
            <person name="Fitzpatrick D.A."/>
            <person name="Frisvad J.C."/>
            <person name="Nielsen K.L."/>
        </authorList>
    </citation>
    <scope>NUCLEOTIDE SEQUENCE</scope>
    <source>
        <strain evidence="1">IBT 29677</strain>
    </source>
</reference>
<sequence>MYCMYPKDHKRPEQIAIGSLVQSLLQQPVENSSLYVAIIFNSGSGGKAPMLDNEDMQYRATAL</sequence>
<comment type="caution">
    <text evidence="1">The sequence shown here is derived from an EMBL/GenBank/DDBJ whole genome shotgun (WGS) entry which is preliminary data.</text>
</comment>
<evidence type="ECO:0000313" key="2">
    <source>
        <dbReference type="Proteomes" id="UP001147747"/>
    </source>
</evidence>
<name>A0A9W9WCA2_9EURO</name>
<dbReference type="AlphaFoldDB" id="A0A9W9WCA2"/>
<protein>
    <submittedName>
        <fullName evidence="1">Uncharacterized protein</fullName>
    </submittedName>
</protein>
<dbReference type="GeneID" id="81365020"/>
<evidence type="ECO:0000313" key="1">
    <source>
        <dbReference type="EMBL" id="KAJ5414776.1"/>
    </source>
</evidence>
<dbReference type="EMBL" id="JAPZBU010000003">
    <property type="protein sequence ID" value="KAJ5414776.1"/>
    <property type="molecule type" value="Genomic_DNA"/>
</dbReference>
<proteinExistence type="predicted"/>
<gene>
    <name evidence="1" type="ORF">N7509_001403</name>
</gene>
<organism evidence="1 2">
    <name type="scientific">Penicillium cosmopolitanum</name>
    <dbReference type="NCBI Taxonomy" id="1131564"/>
    <lineage>
        <taxon>Eukaryota</taxon>
        <taxon>Fungi</taxon>
        <taxon>Dikarya</taxon>
        <taxon>Ascomycota</taxon>
        <taxon>Pezizomycotina</taxon>
        <taxon>Eurotiomycetes</taxon>
        <taxon>Eurotiomycetidae</taxon>
        <taxon>Eurotiales</taxon>
        <taxon>Aspergillaceae</taxon>
        <taxon>Penicillium</taxon>
    </lineage>
</organism>
<dbReference type="RefSeq" id="XP_056494622.1">
    <property type="nucleotide sequence ID" value="XM_056626040.1"/>
</dbReference>
<reference evidence="1" key="1">
    <citation type="submission" date="2022-12" db="EMBL/GenBank/DDBJ databases">
        <authorList>
            <person name="Petersen C."/>
        </authorList>
    </citation>
    <scope>NUCLEOTIDE SEQUENCE</scope>
    <source>
        <strain evidence="1">IBT 29677</strain>
    </source>
</reference>
<dbReference type="Proteomes" id="UP001147747">
    <property type="component" value="Unassembled WGS sequence"/>
</dbReference>